<feature type="region of interest" description="Disordered" evidence="1">
    <location>
        <begin position="344"/>
        <end position="385"/>
    </location>
</feature>
<dbReference type="AlphaFoldDB" id="A0AAW1P3L9"/>
<sequence length="385" mass="43497">MEAEAFRLLEECYRFAEDQDVKLDWTSLSACIVYLTRTDKDALRSRLVSHFGFRELRWALHSGFYTYRTKAVRFSRCLTCLGAKQGACGSAAKGSKGAPWQCRSRLAIAPGYTLRPAFDLARLMADPSVDPAKERSPEQVAARDQETYVFLWDNYKSWPGGEDMRRTPESLSKANLYWQFITDPEHLGVTDPVEQWRLVNDAMYKCYVAKMAAMLKQEDAKMLDREVLAGYLPPAAAAPLVEKIPHNSGGEMTQYLPQLRPADSARLSGVSEYFWPSAEKQAELGQQVFGGRTYQKPDVKASDAAQEKRAKNALELWPWYWHPEMRPKFAAKIMGKILYERLSGSATPARARSPPTPRPQRSKAAAKRAPNKRKARSSSDLDPTT</sequence>
<reference evidence="2 3" key="1">
    <citation type="journal article" date="2024" name="Nat. Commun.">
        <title>Phylogenomics reveals the evolutionary origins of lichenization in chlorophyte algae.</title>
        <authorList>
            <person name="Puginier C."/>
            <person name="Libourel C."/>
            <person name="Otte J."/>
            <person name="Skaloud P."/>
            <person name="Haon M."/>
            <person name="Grisel S."/>
            <person name="Petersen M."/>
            <person name="Berrin J.G."/>
            <person name="Delaux P.M."/>
            <person name="Dal Grande F."/>
            <person name="Keller J."/>
        </authorList>
    </citation>
    <scope>NUCLEOTIDE SEQUENCE [LARGE SCALE GENOMIC DNA]</scope>
    <source>
        <strain evidence="2 3">SAG 2043</strain>
    </source>
</reference>
<protein>
    <submittedName>
        <fullName evidence="2">Uncharacterized protein</fullName>
    </submittedName>
</protein>
<organism evidence="2 3">
    <name type="scientific">[Myrmecia] bisecta</name>
    <dbReference type="NCBI Taxonomy" id="41462"/>
    <lineage>
        <taxon>Eukaryota</taxon>
        <taxon>Viridiplantae</taxon>
        <taxon>Chlorophyta</taxon>
        <taxon>core chlorophytes</taxon>
        <taxon>Trebouxiophyceae</taxon>
        <taxon>Trebouxiales</taxon>
        <taxon>Trebouxiaceae</taxon>
        <taxon>Myrmecia</taxon>
    </lineage>
</organism>
<evidence type="ECO:0000256" key="1">
    <source>
        <dbReference type="SAM" id="MobiDB-lite"/>
    </source>
</evidence>
<name>A0AAW1P3L9_9CHLO</name>
<feature type="compositionally biased region" description="Basic residues" evidence="1">
    <location>
        <begin position="360"/>
        <end position="376"/>
    </location>
</feature>
<accession>A0AAW1P3L9</accession>
<proteinExistence type="predicted"/>
<evidence type="ECO:0000313" key="2">
    <source>
        <dbReference type="EMBL" id="KAK9804835.1"/>
    </source>
</evidence>
<dbReference type="Proteomes" id="UP001489004">
    <property type="component" value="Unassembled WGS sequence"/>
</dbReference>
<keyword evidence="3" id="KW-1185">Reference proteome</keyword>
<gene>
    <name evidence="2" type="ORF">WJX72_007817</name>
</gene>
<evidence type="ECO:0000313" key="3">
    <source>
        <dbReference type="Proteomes" id="UP001489004"/>
    </source>
</evidence>
<comment type="caution">
    <text evidence="2">The sequence shown here is derived from an EMBL/GenBank/DDBJ whole genome shotgun (WGS) entry which is preliminary data.</text>
</comment>
<dbReference type="EMBL" id="JALJOR010000017">
    <property type="protein sequence ID" value="KAK9804835.1"/>
    <property type="molecule type" value="Genomic_DNA"/>
</dbReference>